<gene>
    <name evidence="2" type="ORF">SAMN04487988_111155</name>
</gene>
<sequence length="131" mass="15081">MSIYKQNHPLVLTEQVFFQHSQASYRLQKKTPPLYFYSHRIRVFFSLNFHHNQNKFIMKNKIKVFGLGLGVFAMSFGFFSINPSFAQEDQDDPGMGEPHHICCQSNSSGCTDLGGGYWPTDESRYAVTCTR</sequence>
<keyword evidence="3" id="KW-1185">Reference proteome</keyword>
<reference evidence="3" key="1">
    <citation type="submission" date="2016-10" db="EMBL/GenBank/DDBJ databases">
        <authorList>
            <person name="Varghese N."/>
            <person name="Submissions S."/>
        </authorList>
    </citation>
    <scope>NUCLEOTIDE SEQUENCE [LARGE SCALE GENOMIC DNA]</scope>
    <source>
        <strain evidence="3">DSM 19315</strain>
    </source>
</reference>
<dbReference type="STRING" id="435880.SAMN04487988_111155"/>
<dbReference type="EMBL" id="FOPC01000011">
    <property type="protein sequence ID" value="SFG96393.1"/>
    <property type="molecule type" value="Genomic_DNA"/>
</dbReference>
<keyword evidence="1" id="KW-0472">Membrane</keyword>
<name>A0A1I2W4W4_9BACT</name>
<evidence type="ECO:0000313" key="3">
    <source>
        <dbReference type="Proteomes" id="UP000199642"/>
    </source>
</evidence>
<dbReference type="AlphaFoldDB" id="A0A1I2W4W4"/>
<keyword evidence="1" id="KW-0812">Transmembrane</keyword>
<keyword evidence="1" id="KW-1133">Transmembrane helix</keyword>
<protein>
    <submittedName>
        <fullName evidence="2">Uncharacterized protein</fullName>
    </submittedName>
</protein>
<feature type="transmembrane region" description="Helical" evidence="1">
    <location>
        <begin position="64"/>
        <end position="81"/>
    </location>
</feature>
<proteinExistence type="predicted"/>
<accession>A0A1I2W4W4</accession>
<evidence type="ECO:0000256" key="1">
    <source>
        <dbReference type="SAM" id="Phobius"/>
    </source>
</evidence>
<dbReference type="Proteomes" id="UP000199642">
    <property type="component" value="Unassembled WGS sequence"/>
</dbReference>
<organism evidence="2 3">
    <name type="scientific">Algoriphagus hitonicola</name>
    <dbReference type="NCBI Taxonomy" id="435880"/>
    <lineage>
        <taxon>Bacteria</taxon>
        <taxon>Pseudomonadati</taxon>
        <taxon>Bacteroidota</taxon>
        <taxon>Cytophagia</taxon>
        <taxon>Cytophagales</taxon>
        <taxon>Cyclobacteriaceae</taxon>
        <taxon>Algoriphagus</taxon>
    </lineage>
</organism>
<evidence type="ECO:0000313" key="2">
    <source>
        <dbReference type="EMBL" id="SFG96393.1"/>
    </source>
</evidence>